<accession>A0A076FRD9</accession>
<gene>
    <name evidence="1" type="ORF">PaMx73_49</name>
</gene>
<name>A0A076FRD9_9CAUD</name>
<reference evidence="1 2" key="1">
    <citation type="journal article" date="2012" name="Appl. Environ. Microbiol.">
        <title>High Diversity and Novel Species of Pseudomonas aeruginosa Bacteriophages.</title>
        <authorList>
            <person name="Sepulveda-Robles O."/>
            <person name="Kameyama L."/>
            <person name="Guarneros G."/>
        </authorList>
    </citation>
    <scope>NUCLEOTIDE SEQUENCE [LARGE SCALE GENOMIC DNA]</scope>
</reference>
<proteinExistence type="predicted"/>
<organism evidence="1 2">
    <name type="scientific">Pseudomonas phage PaMx73</name>
    <dbReference type="NCBI Taxonomy" id="1175655"/>
    <lineage>
        <taxon>Viruses</taxon>
        <taxon>Duplodnaviria</taxon>
        <taxon>Heunggongvirae</taxon>
        <taxon>Uroviricota</taxon>
        <taxon>Caudoviricetes</taxon>
        <taxon>Casadabanvirus</taxon>
        <taxon>Casadabanvirus JBD26</taxon>
        <taxon>Casadabanvirus D3112</taxon>
    </lineage>
</organism>
<dbReference type="Proteomes" id="UP000006183">
    <property type="component" value="Segment"/>
</dbReference>
<evidence type="ECO:0000313" key="2">
    <source>
        <dbReference type="Proteomes" id="UP000006183"/>
    </source>
</evidence>
<evidence type="ECO:0000313" key="1">
    <source>
        <dbReference type="EMBL" id="AII21853.1"/>
    </source>
</evidence>
<sequence length="567" mass="62249">MATFPGFQVPTPVEAIVAGITPNIDALELNQDISLAAVAASTWAGVYAAHQPVEVIHSSYQAVHQSALEENYYNRLWLTPTTMELGNVVSTQVRPASVWNAYFSPRTLTAIEREDADGITLSGQASPPLGFAALEERTWTVSIGTDGPPVVNARIIWRLQGEPDLVLVITGNRIIAWTFAPDWGDSIVERLSASTNILQSESAVTQRRAMRLAPRREFDANMYAVDRERQLLDMTLFGWGARIWALPIWPDIQLLQEPLAAGSLNIPCGTAGLDFRDGGLAMLRGEDAFTYEVVEVKTVTASGLDLVRPVQAAWGTGSRLYPVRTAQLTEQPTLTRLTDTAQSARVSFLVMEPSSWPEVMPATMYRGRPVLEQRPDESEDLTSSYQRLLSTLDNGSAIPRVTDVAGMALPVIGHRWIGMGRAERSAFRSLVYALRGQQKPLWVPTHADDLTLVATVSQLSTALDVRNIGYARFANGRPGRRDIRIELYDGTVYHRRILTSTELDADTERLAIDAALGRLVEPTDVARICFMALCSAASDVVEIEHVTDSEGVATAALTFKGVRDDEF</sequence>
<dbReference type="EMBL" id="JQ067085">
    <property type="protein sequence ID" value="AII21853.1"/>
    <property type="molecule type" value="Genomic_DNA"/>
</dbReference>
<protein>
    <submittedName>
        <fullName evidence="1">Virion structural protein</fullName>
    </submittedName>
</protein>